<dbReference type="InParanoid" id="A0A4V2SNJ8"/>
<dbReference type="RefSeq" id="WP_132709269.1">
    <property type="nucleotide sequence ID" value="NZ_JACIGF010000011.1"/>
</dbReference>
<reference evidence="3 4" key="1">
    <citation type="submission" date="2019-03" db="EMBL/GenBank/DDBJ databases">
        <title>Genomic Encyclopedia of Type Strains, Phase IV (KMG-IV): sequencing the most valuable type-strain genomes for metagenomic binning, comparative biology and taxonomic classification.</title>
        <authorList>
            <person name="Goeker M."/>
        </authorList>
    </citation>
    <scope>NUCLEOTIDE SEQUENCE [LARGE SCALE GENOMIC DNA]</scope>
    <source>
        <strain evidence="3 4">DSM 2132</strain>
    </source>
</reference>
<dbReference type="InterPro" id="IPR023361">
    <property type="entry name" value="DUF1285_beta_roll_sf"/>
</dbReference>
<dbReference type="Gene3D" id="3.10.540.10">
    <property type="entry name" value="duf1285 like domain"/>
    <property type="match status" value="1"/>
</dbReference>
<dbReference type="Pfam" id="PF06938">
    <property type="entry name" value="DUF1285_N"/>
    <property type="match status" value="1"/>
</dbReference>
<evidence type="ECO:0000313" key="3">
    <source>
        <dbReference type="EMBL" id="TCP31456.1"/>
    </source>
</evidence>
<dbReference type="InterPro" id="IPR048342">
    <property type="entry name" value="DUF1285_C"/>
</dbReference>
<dbReference type="EMBL" id="SLXO01000011">
    <property type="protein sequence ID" value="TCP31456.1"/>
    <property type="molecule type" value="Genomic_DNA"/>
</dbReference>
<feature type="domain" description="DUF1285" evidence="2">
    <location>
        <begin position="101"/>
        <end position="195"/>
    </location>
</feature>
<dbReference type="InterPro" id="IPR010707">
    <property type="entry name" value="DUF1285"/>
</dbReference>
<evidence type="ECO:0000259" key="2">
    <source>
        <dbReference type="Pfam" id="PF21028"/>
    </source>
</evidence>
<organism evidence="3 4">
    <name type="scientific">Rhodothalassium salexigens DSM 2132</name>
    <dbReference type="NCBI Taxonomy" id="1188247"/>
    <lineage>
        <taxon>Bacteria</taxon>
        <taxon>Pseudomonadati</taxon>
        <taxon>Pseudomonadota</taxon>
        <taxon>Alphaproteobacteria</taxon>
        <taxon>Rhodothalassiales</taxon>
        <taxon>Rhodothalassiaceae</taxon>
        <taxon>Rhodothalassium</taxon>
    </lineage>
</organism>
<dbReference type="PIRSF" id="PIRSF029557">
    <property type="entry name" value="UCP029557"/>
    <property type="match status" value="1"/>
</dbReference>
<dbReference type="Gene3D" id="2.30.270.10">
    <property type="entry name" value="duf1285 protein"/>
    <property type="match status" value="1"/>
</dbReference>
<keyword evidence="4" id="KW-1185">Reference proteome</keyword>
<protein>
    <recommendedName>
        <fullName evidence="5">DUF1285 domain-containing protein</fullName>
    </recommendedName>
</protein>
<dbReference type="Proteomes" id="UP000295399">
    <property type="component" value="Unassembled WGS sequence"/>
</dbReference>
<sequence length="203" mass="22528">MVDESRPAETSQAPAVAPGLEGLVAQVKQRPAPPVHDWNPRFCGDIDIRIARDGTWYYQGSPITRPAMVRLFSSVLRRDDDGKTYLVTPVEKLGIQVDDAPFLVVGLGRSGAGADQRLVFRTLTEDVVIADSDHPIWVEHHRAGGEPTPYLRIRDRLHGLINRPVFYDLVEIAVEERLDDGTYLGVWSEGSFFPLGRVDEAAA</sequence>
<proteinExistence type="predicted"/>
<dbReference type="AlphaFoldDB" id="A0A4V2SNJ8"/>
<accession>A0A4V2SNJ8</accession>
<name>A0A4V2SNJ8_RHOSA</name>
<dbReference type="Pfam" id="PF21028">
    <property type="entry name" value="DUF1285_C"/>
    <property type="match status" value="1"/>
</dbReference>
<dbReference type="InterPro" id="IPR048341">
    <property type="entry name" value="DUF1285_N"/>
</dbReference>
<evidence type="ECO:0000313" key="4">
    <source>
        <dbReference type="Proteomes" id="UP000295399"/>
    </source>
</evidence>
<gene>
    <name evidence="3" type="ORF">EV659_11124</name>
</gene>
<comment type="caution">
    <text evidence="3">The sequence shown here is derived from an EMBL/GenBank/DDBJ whole genome shotgun (WGS) entry which is preliminary data.</text>
</comment>
<dbReference type="OrthoDB" id="3078366at2"/>
<feature type="domain" description="DUF1285" evidence="1">
    <location>
        <begin position="33"/>
        <end position="100"/>
    </location>
</feature>
<evidence type="ECO:0000259" key="1">
    <source>
        <dbReference type="Pfam" id="PF06938"/>
    </source>
</evidence>
<evidence type="ECO:0008006" key="5">
    <source>
        <dbReference type="Google" id="ProtNLM"/>
    </source>
</evidence>